<evidence type="ECO:0008006" key="4">
    <source>
        <dbReference type="Google" id="ProtNLM"/>
    </source>
</evidence>
<dbReference type="PANTHER" id="PTHR36619:SF3">
    <property type="entry name" value="TRANSMEMBRANE PROTEIN"/>
    <property type="match status" value="1"/>
</dbReference>
<evidence type="ECO:0000313" key="2">
    <source>
        <dbReference type="EMBL" id="KJB53438.1"/>
    </source>
</evidence>
<keyword evidence="1" id="KW-0732">Signal</keyword>
<dbReference type="AlphaFoldDB" id="A0A0D2RQJ2"/>
<dbReference type="PANTHER" id="PTHR36619">
    <property type="entry name" value="OS04G0208900 PROTEIN"/>
    <property type="match status" value="1"/>
</dbReference>
<keyword evidence="3" id="KW-1185">Reference proteome</keyword>
<feature type="chain" id="PRO_5002263133" description="Neprosin activation peptide domain-containing protein" evidence="1">
    <location>
        <begin position="25"/>
        <end position="103"/>
    </location>
</feature>
<dbReference type="EMBL" id="CM001748">
    <property type="protein sequence ID" value="KJB53438.1"/>
    <property type="molecule type" value="Genomic_DNA"/>
</dbReference>
<dbReference type="eggNOG" id="ENOG502SFJG">
    <property type="taxonomic scope" value="Eukaryota"/>
</dbReference>
<sequence>MSTTTLFFMFLLYFSLLLSPPSRMTGPSSGTIVAGAMRPLASKAQDLVMFKPETSTKHGFQKQDVKGCLPKGFHRTSAPSRYINGHTFGSTMCSTTSDVSTKP</sequence>
<dbReference type="Gramene" id="KJB53438">
    <property type="protein sequence ID" value="KJB53438"/>
    <property type="gene ID" value="B456_009G311600"/>
</dbReference>
<protein>
    <recommendedName>
        <fullName evidence="4">Neprosin activation peptide domain-containing protein</fullName>
    </recommendedName>
</protein>
<evidence type="ECO:0000256" key="1">
    <source>
        <dbReference type="SAM" id="SignalP"/>
    </source>
</evidence>
<reference evidence="2 3" key="1">
    <citation type="journal article" date="2012" name="Nature">
        <title>Repeated polyploidization of Gossypium genomes and the evolution of spinnable cotton fibres.</title>
        <authorList>
            <person name="Paterson A.H."/>
            <person name="Wendel J.F."/>
            <person name="Gundlach H."/>
            <person name="Guo H."/>
            <person name="Jenkins J."/>
            <person name="Jin D."/>
            <person name="Llewellyn D."/>
            <person name="Showmaker K.C."/>
            <person name="Shu S."/>
            <person name="Udall J."/>
            <person name="Yoo M.J."/>
            <person name="Byers R."/>
            <person name="Chen W."/>
            <person name="Doron-Faigenboim A."/>
            <person name="Duke M.V."/>
            <person name="Gong L."/>
            <person name="Grimwood J."/>
            <person name="Grover C."/>
            <person name="Grupp K."/>
            <person name="Hu G."/>
            <person name="Lee T.H."/>
            <person name="Li J."/>
            <person name="Lin L."/>
            <person name="Liu T."/>
            <person name="Marler B.S."/>
            <person name="Page J.T."/>
            <person name="Roberts A.W."/>
            <person name="Romanel E."/>
            <person name="Sanders W.S."/>
            <person name="Szadkowski E."/>
            <person name="Tan X."/>
            <person name="Tang H."/>
            <person name="Xu C."/>
            <person name="Wang J."/>
            <person name="Wang Z."/>
            <person name="Zhang D."/>
            <person name="Zhang L."/>
            <person name="Ashrafi H."/>
            <person name="Bedon F."/>
            <person name="Bowers J.E."/>
            <person name="Brubaker C.L."/>
            <person name="Chee P.W."/>
            <person name="Das S."/>
            <person name="Gingle A.R."/>
            <person name="Haigler C.H."/>
            <person name="Harker D."/>
            <person name="Hoffmann L.V."/>
            <person name="Hovav R."/>
            <person name="Jones D.C."/>
            <person name="Lemke C."/>
            <person name="Mansoor S."/>
            <person name="ur Rahman M."/>
            <person name="Rainville L.N."/>
            <person name="Rambani A."/>
            <person name="Reddy U.K."/>
            <person name="Rong J.K."/>
            <person name="Saranga Y."/>
            <person name="Scheffler B.E."/>
            <person name="Scheffler J.A."/>
            <person name="Stelly D.M."/>
            <person name="Triplett B.A."/>
            <person name="Van Deynze A."/>
            <person name="Vaslin M.F."/>
            <person name="Waghmare V.N."/>
            <person name="Walford S.A."/>
            <person name="Wright R.J."/>
            <person name="Zaki E.A."/>
            <person name="Zhang T."/>
            <person name="Dennis E.S."/>
            <person name="Mayer K.F."/>
            <person name="Peterson D.G."/>
            <person name="Rokhsar D.S."/>
            <person name="Wang X."/>
            <person name="Schmutz J."/>
        </authorList>
    </citation>
    <scope>NUCLEOTIDE SEQUENCE [LARGE SCALE GENOMIC DNA]</scope>
</reference>
<evidence type="ECO:0000313" key="3">
    <source>
        <dbReference type="Proteomes" id="UP000032304"/>
    </source>
</evidence>
<dbReference type="OMA" id="ETSTKHG"/>
<feature type="signal peptide" evidence="1">
    <location>
        <begin position="1"/>
        <end position="24"/>
    </location>
</feature>
<gene>
    <name evidence="2" type="ORF">B456_009G311600</name>
</gene>
<organism evidence="2 3">
    <name type="scientific">Gossypium raimondii</name>
    <name type="common">Peruvian cotton</name>
    <name type="synonym">Gossypium klotzschianum subsp. raimondii</name>
    <dbReference type="NCBI Taxonomy" id="29730"/>
    <lineage>
        <taxon>Eukaryota</taxon>
        <taxon>Viridiplantae</taxon>
        <taxon>Streptophyta</taxon>
        <taxon>Embryophyta</taxon>
        <taxon>Tracheophyta</taxon>
        <taxon>Spermatophyta</taxon>
        <taxon>Magnoliopsida</taxon>
        <taxon>eudicotyledons</taxon>
        <taxon>Gunneridae</taxon>
        <taxon>Pentapetalae</taxon>
        <taxon>rosids</taxon>
        <taxon>malvids</taxon>
        <taxon>Malvales</taxon>
        <taxon>Malvaceae</taxon>
        <taxon>Malvoideae</taxon>
        <taxon>Gossypium</taxon>
    </lineage>
</organism>
<accession>A0A0D2RQJ2</accession>
<name>A0A0D2RQJ2_GOSRA</name>
<dbReference type="Proteomes" id="UP000032304">
    <property type="component" value="Chromosome 9"/>
</dbReference>
<proteinExistence type="predicted"/>